<accession>A0A1Y2B7E2</accession>
<dbReference type="Gene3D" id="1.25.10.10">
    <property type="entry name" value="Leucine-rich Repeat Variant"/>
    <property type="match status" value="2"/>
</dbReference>
<evidence type="ECO:0000313" key="7">
    <source>
        <dbReference type="EMBL" id="ORY30387.1"/>
    </source>
</evidence>
<dbReference type="GO" id="GO:0006281">
    <property type="term" value="P:DNA repair"/>
    <property type="evidence" value="ECO:0007669"/>
    <property type="project" value="TreeGrafter"/>
</dbReference>
<keyword evidence="2" id="KW-0132">Cell division</keyword>
<dbReference type="GO" id="GO:0007064">
    <property type="term" value="P:mitotic sister chromatid cohesion"/>
    <property type="evidence" value="ECO:0007669"/>
    <property type="project" value="InterPro"/>
</dbReference>
<dbReference type="PANTHER" id="PTHR12663">
    <property type="entry name" value="ANDROGEN INDUCED INHIBITOR OF PROLIFERATION AS3 / PDS5-RELATED"/>
    <property type="match status" value="1"/>
</dbReference>
<comment type="caution">
    <text evidence="7">The sequence shown here is derived from an EMBL/GenBank/DDBJ whole genome shotgun (WGS) entry which is preliminary data.</text>
</comment>
<evidence type="ECO:0000256" key="3">
    <source>
        <dbReference type="ARBA" id="ARBA00022776"/>
    </source>
</evidence>
<dbReference type="GO" id="GO:0051301">
    <property type="term" value="P:cell division"/>
    <property type="evidence" value="ECO:0007669"/>
    <property type="project" value="UniProtKB-KW"/>
</dbReference>
<dbReference type="PANTHER" id="PTHR12663:SF0">
    <property type="entry name" value="PRECOCIOUS DISSOCIATION OF SISTERS 5, ISOFORM A"/>
    <property type="match status" value="1"/>
</dbReference>
<feature type="region of interest" description="Disordered" evidence="6">
    <location>
        <begin position="1196"/>
        <end position="1300"/>
    </location>
</feature>
<keyword evidence="5" id="KW-0131">Cell cycle</keyword>
<feature type="compositionally biased region" description="Basic residues" evidence="6">
    <location>
        <begin position="1265"/>
        <end position="1286"/>
    </location>
</feature>
<sequence length="1300" mass="145526">MPTQLRESQGRGVKLDFPEKLIQAGKRENTDALLKRIKTLHQKLALLEQDHTDVRSLDSVRKPLINQLILHHKDRGVKAYAACCLADLLRLYAPDAPYTGEELRDIFQFFSAQLSLNLKPIAQTIKPLQPSRSKTNDATQSQTSQTTQSQRVTDIPYYTEYCYLLESLATIKSVVLACDVPGGDDLVTGFFENFVQIVRSDMSKNIIRHLVNILVALVEESSVIPSGVLDCIINQFETYASKPDTPSFQLIVDVCNKAPERLQRPIYSHFAEIQVKHGRDPSPQDLKALVESHSLLLTIYRNCPGLLLNVVPLLEENLKAADEIPLRQLSTRTLGRMFGERPTVGTGTADVAKAYPSAWRAWLGRKVDKALAVRLAWVESSRSILTNHPELRKELEEDLVDRIQDSDERIRAAICKIIGSLDYETALHHISSSTLRAVGGRMSDKKSTVRTEAASAMARLWSAAYSNIEINDPEAIRHFAWIPEMLLHSYFTKDATVELRAQVTSTIKSQILPLPTKPDDEDAWVDRLLLVAVHVDDVGFKALERLTGLNGYAKGSSPYRAFVQFCEDNNGGVIDGDEKAVRARLQFVINAISAQHFADPEKARKDMETFAAVNEPRLYKLFKTCVDPHTDLRTLIKARNELLRRLEQSHTDILDTFSSLVDVASFNIVNHSSIPALLKVLQKAPVGEHGRASTAAAARFLALMAKECPPMFKPHIAELVIVMGDKKNEKLSEVALQALAAVCKLDPEYAPDERKVVERAIKIGLEGSPRQAKFAARFVANSKHKEACAVFIDDILARLRKAEVGRLPSYLRALAELALSAVDAFEAKSEQIIKFVLEHVMYKKSPSAGEDEPEEMVEESALEPLDQAKIIGLRVCTHRSLAFARIPDAVTHFTPTRNLLTTVISNEGFVTDKSLEGGAVRQHMRLRAALCVLKLANVRAFDKALGSSFTEFCIILQDPSWTVRHRVLLKLGDILPAQRLSPRWNMVPALYAQDPMKEHIALAKTIMASVVRQCASFPTADRIDRIELPLSRLLWSIAHHPDFAAGWSTDQIRDIARYIEFYLDCVATRDNIGVLYHVVSKIKTVVDIDSKDDVESNRLKDPETRDGVGRQQIKDKNRVLYRLSELAQIIIRNRAEAMHWNLVTYSAPLKLPKEIFHNLTNIEEVREISRQKFLLPDEDNVARSLGRRPLAVHSAPIRRVVDRSSSPAKKRSKGANRSSRKKRRPSEDEVDSDEEDESDDDGEEDTAEEAESEEEADGEAVMGRGGRRGAKTKANKAVAGKKKKTKVVQSDEMDVDDLDA</sequence>
<keyword evidence="8" id="KW-1185">Reference proteome</keyword>
<evidence type="ECO:0000256" key="5">
    <source>
        <dbReference type="ARBA" id="ARBA00023306"/>
    </source>
</evidence>
<dbReference type="InParanoid" id="A0A1Y2B7E2"/>
<dbReference type="SUPFAM" id="SSF48371">
    <property type="entry name" value="ARM repeat"/>
    <property type="match status" value="1"/>
</dbReference>
<feature type="compositionally biased region" description="Basic residues" evidence="6">
    <location>
        <begin position="1208"/>
        <end position="1224"/>
    </location>
</feature>
<comment type="subcellular location">
    <subcellularLocation>
        <location evidence="1">Nucleus</location>
    </subcellularLocation>
</comment>
<evidence type="ECO:0000256" key="1">
    <source>
        <dbReference type="ARBA" id="ARBA00004123"/>
    </source>
</evidence>
<dbReference type="InterPro" id="IPR016024">
    <property type="entry name" value="ARM-type_fold"/>
</dbReference>
<dbReference type="InterPro" id="IPR011989">
    <property type="entry name" value="ARM-like"/>
</dbReference>
<keyword evidence="4" id="KW-0539">Nucleus</keyword>
<proteinExistence type="predicted"/>
<gene>
    <name evidence="7" type="ORF">BCR39DRAFT_529594</name>
</gene>
<dbReference type="CDD" id="cd19953">
    <property type="entry name" value="PDS5"/>
    <property type="match status" value="1"/>
</dbReference>
<evidence type="ECO:0000256" key="4">
    <source>
        <dbReference type="ARBA" id="ARBA00023242"/>
    </source>
</evidence>
<evidence type="ECO:0000256" key="2">
    <source>
        <dbReference type="ARBA" id="ARBA00022618"/>
    </source>
</evidence>
<organism evidence="7 8">
    <name type="scientific">Naematelia encephala</name>
    <dbReference type="NCBI Taxonomy" id="71784"/>
    <lineage>
        <taxon>Eukaryota</taxon>
        <taxon>Fungi</taxon>
        <taxon>Dikarya</taxon>
        <taxon>Basidiomycota</taxon>
        <taxon>Agaricomycotina</taxon>
        <taxon>Tremellomycetes</taxon>
        <taxon>Tremellales</taxon>
        <taxon>Naemateliaceae</taxon>
        <taxon>Naematelia</taxon>
    </lineage>
</organism>
<keyword evidence="3" id="KW-0498">Mitosis</keyword>
<dbReference type="InterPro" id="IPR039776">
    <property type="entry name" value="Pds5"/>
</dbReference>
<dbReference type="STRING" id="71784.A0A1Y2B7E2"/>
<dbReference type="GO" id="GO:0000785">
    <property type="term" value="C:chromatin"/>
    <property type="evidence" value="ECO:0007669"/>
    <property type="project" value="TreeGrafter"/>
</dbReference>
<feature type="compositionally biased region" description="Acidic residues" evidence="6">
    <location>
        <begin position="1228"/>
        <end position="1258"/>
    </location>
</feature>
<evidence type="ECO:0000313" key="8">
    <source>
        <dbReference type="Proteomes" id="UP000193986"/>
    </source>
</evidence>
<feature type="region of interest" description="Disordered" evidence="6">
    <location>
        <begin position="128"/>
        <end position="149"/>
    </location>
</feature>
<protein>
    <submittedName>
        <fullName evidence="7">Armadillo-type protein</fullName>
    </submittedName>
</protein>
<dbReference type="EMBL" id="MCFC01000020">
    <property type="protein sequence ID" value="ORY30387.1"/>
    <property type="molecule type" value="Genomic_DNA"/>
</dbReference>
<reference evidence="7 8" key="1">
    <citation type="submission" date="2016-07" db="EMBL/GenBank/DDBJ databases">
        <title>Pervasive Adenine N6-methylation of Active Genes in Fungi.</title>
        <authorList>
            <consortium name="DOE Joint Genome Institute"/>
            <person name="Mondo S.J."/>
            <person name="Dannebaum R.O."/>
            <person name="Kuo R.C."/>
            <person name="Labutti K."/>
            <person name="Haridas S."/>
            <person name="Kuo A."/>
            <person name="Salamov A."/>
            <person name="Ahrendt S.R."/>
            <person name="Lipzen A."/>
            <person name="Sullivan W."/>
            <person name="Andreopoulos W.B."/>
            <person name="Clum A."/>
            <person name="Lindquist E."/>
            <person name="Daum C."/>
            <person name="Ramamoorthy G.K."/>
            <person name="Gryganskyi A."/>
            <person name="Culley D."/>
            <person name="Magnuson J.K."/>
            <person name="James T.Y."/>
            <person name="O'Malley M.A."/>
            <person name="Stajich J.E."/>
            <person name="Spatafora J.W."/>
            <person name="Visel A."/>
            <person name="Grigoriev I.V."/>
        </authorList>
    </citation>
    <scope>NUCLEOTIDE SEQUENCE [LARGE SCALE GENOMIC DNA]</scope>
    <source>
        <strain evidence="7 8">68-887.2</strain>
    </source>
</reference>
<name>A0A1Y2B7E2_9TREE</name>
<feature type="compositionally biased region" description="Low complexity" evidence="6">
    <location>
        <begin position="139"/>
        <end position="149"/>
    </location>
</feature>
<dbReference type="GO" id="GO:0005634">
    <property type="term" value="C:nucleus"/>
    <property type="evidence" value="ECO:0007669"/>
    <property type="project" value="UniProtKB-SubCell"/>
</dbReference>
<dbReference type="FunCoup" id="A0A1Y2B7E2">
    <property type="interactions" value="483"/>
</dbReference>
<dbReference type="Proteomes" id="UP000193986">
    <property type="component" value="Unassembled WGS sequence"/>
</dbReference>
<evidence type="ECO:0000256" key="6">
    <source>
        <dbReference type="SAM" id="MobiDB-lite"/>
    </source>
</evidence>
<feature type="compositionally biased region" description="Acidic residues" evidence="6">
    <location>
        <begin position="1291"/>
        <end position="1300"/>
    </location>
</feature>
<dbReference type="OrthoDB" id="200660at2759"/>
<dbReference type="Pfam" id="PF20168">
    <property type="entry name" value="PDS5"/>
    <property type="match status" value="1"/>
</dbReference>